<reference evidence="3" key="1">
    <citation type="journal article" date="2019" name="Int. J. Syst. Evol. Microbiol.">
        <title>The Global Catalogue of Microorganisms (GCM) 10K type strain sequencing project: providing services to taxonomists for standard genome sequencing and annotation.</title>
        <authorList>
            <consortium name="The Broad Institute Genomics Platform"/>
            <consortium name="The Broad Institute Genome Sequencing Center for Infectious Disease"/>
            <person name="Wu L."/>
            <person name="Ma J."/>
        </authorList>
    </citation>
    <scope>NUCLEOTIDE SEQUENCE [LARGE SCALE GENOMIC DNA]</scope>
    <source>
        <strain evidence="3">KCTC 42424</strain>
    </source>
</reference>
<gene>
    <name evidence="2" type="ORF">ACFOMG_06325</name>
</gene>
<dbReference type="RefSeq" id="WP_376865485.1">
    <property type="nucleotide sequence ID" value="NZ_JBHRYB010000005.1"/>
</dbReference>
<feature type="signal peptide" evidence="1">
    <location>
        <begin position="1"/>
        <end position="19"/>
    </location>
</feature>
<dbReference type="EMBL" id="JBHRYB010000005">
    <property type="protein sequence ID" value="MFC3679724.1"/>
    <property type="molecule type" value="Genomic_DNA"/>
</dbReference>
<evidence type="ECO:0008006" key="4">
    <source>
        <dbReference type="Google" id="ProtNLM"/>
    </source>
</evidence>
<dbReference type="Proteomes" id="UP001595722">
    <property type="component" value="Unassembled WGS sequence"/>
</dbReference>
<accession>A0ABV7VQF2</accession>
<protein>
    <recommendedName>
        <fullName evidence="4">PilJ/NarX-like methyl-accepting chemotaxis transducer</fullName>
    </recommendedName>
</protein>
<feature type="chain" id="PRO_5047027942" description="PilJ/NarX-like methyl-accepting chemotaxis transducer" evidence="1">
    <location>
        <begin position="20"/>
        <end position="259"/>
    </location>
</feature>
<proteinExistence type="predicted"/>
<organism evidence="2 3">
    <name type="scientific">Bacterioplanoides pacificum</name>
    <dbReference type="NCBI Taxonomy" id="1171596"/>
    <lineage>
        <taxon>Bacteria</taxon>
        <taxon>Pseudomonadati</taxon>
        <taxon>Pseudomonadota</taxon>
        <taxon>Gammaproteobacteria</taxon>
        <taxon>Oceanospirillales</taxon>
        <taxon>Oceanospirillaceae</taxon>
        <taxon>Bacterioplanoides</taxon>
    </lineage>
</organism>
<sequence length="259" mass="29439">MFRATLMLALSLLAQLTHATPQQLMSELQQMRLSSTEVVTNFYMFTGLDADAKYDRRMQQARETFETALANATELAIANGVSDELAAITSDWSGFTRLLSDNRNDMLTRGFPNVRLVDEMDRANIDIVKKVTETYDQLQQSSGIQPSPIVQQARRLSLIMEEITSQYAARGTTNLGQVFMGNSERSLEQMADEFQAGLGELRGMLRGKKVDNILKSIDSKWKFMAESVKNYNKNTVPFLVVSYNDRILMHLKEIEQRFQ</sequence>
<evidence type="ECO:0000313" key="2">
    <source>
        <dbReference type="EMBL" id="MFC3679724.1"/>
    </source>
</evidence>
<comment type="caution">
    <text evidence="2">The sequence shown here is derived from an EMBL/GenBank/DDBJ whole genome shotgun (WGS) entry which is preliminary data.</text>
</comment>
<keyword evidence="3" id="KW-1185">Reference proteome</keyword>
<name>A0ABV7VQF2_9GAMM</name>
<evidence type="ECO:0000256" key="1">
    <source>
        <dbReference type="SAM" id="SignalP"/>
    </source>
</evidence>
<keyword evidence="1" id="KW-0732">Signal</keyword>
<evidence type="ECO:0000313" key="3">
    <source>
        <dbReference type="Proteomes" id="UP001595722"/>
    </source>
</evidence>